<proteinExistence type="predicted"/>
<dbReference type="EMBL" id="MQMG01000007">
    <property type="protein sequence ID" value="OKO95413.1"/>
    <property type="molecule type" value="Genomic_DNA"/>
</dbReference>
<organism evidence="1 2">
    <name type="scientific">Geobacillus proteiniphilus</name>
    <dbReference type="NCBI Taxonomy" id="860353"/>
    <lineage>
        <taxon>Bacteria</taxon>
        <taxon>Bacillati</taxon>
        <taxon>Bacillota</taxon>
        <taxon>Bacilli</taxon>
        <taxon>Bacillales</taxon>
        <taxon>Anoxybacillaceae</taxon>
        <taxon>Geobacillus</taxon>
    </lineage>
</organism>
<comment type="caution">
    <text evidence="1">The sequence shown here is derived from an EMBL/GenBank/DDBJ whole genome shotgun (WGS) entry which is preliminary data.</text>
</comment>
<dbReference type="AlphaFoldDB" id="A0A1Q5T5A7"/>
<evidence type="ECO:0000313" key="2">
    <source>
        <dbReference type="Proteomes" id="UP000186030"/>
    </source>
</evidence>
<dbReference type="Proteomes" id="UP000186030">
    <property type="component" value="Unassembled WGS sequence"/>
</dbReference>
<reference evidence="2" key="2">
    <citation type="submission" date="2017-01" db="EMBL/GenBank/DDBJ databases">
        <title>Genome sequencing and annotation of Geobacillus sp. 1017, a Hydrocarbon-Oxidizing Thermophilic Bacterium Isolated from a Heavy Oil Reservoir (China).</title>
        <authorList>
            <person name="Kadnikov V.V."/>
            <person name="Mardanov A.V."/>
            <person name="Poltaraus A.B."/>
            <person name="Sokolova D.S."/>
            <person name="Semenova E.M."/>
            <person name="Ravin N.V."/>
            <person name="Tourova T.P."/>
            <person name="Nazina T.N."/>
        </authorList>
    </citation>
    <scope>NUCLEOTIDE SEQUENCE [LARGE SCALE GENOMIC DNA]</scope>
    <source>
        <strain evidence="2">1017</strain>
    </source>
</reference>
<sequence length="49" mass="5537">MERHARSFAEHPVALDGVPIHLTASAAWRKARRLDTSAVICEKRRGGRR</sequence>
<name>A0A1Q5T5A7_9BACL</name>
<accession>A0A1Q5T5A7</accession>
<reference evidence="1 2" key="1">
    <citation type="submission" date="2016-11" db="EMBL/GenBank/DDBJ databases">
        <authorList>
            <person name="Kadnikov V."/>
            <person name="Nazina T."/>
        </authorList>
    </citation>
    <scope>NUCLEOTIDE SEQUENCE [LARGE SCALE GENOMIC DNA]</scope>
    <source>
        <strain evidence="1 2">1017</strain>
    </source>
</reference>
<protein>
    <submittedName>
        <fullName evidence="1">Uncharacterized protein</fullName>
    </submittedName>
</protein>
<gene>
    <name evidence="1" type="ORF">BRO54_0848</name>
</gene>
<evidence type="ECO:0000313" key="1">
    <source>
        <dbReference type="EMBL" id="OKO95413.1"/>
    </source>
</evidence>